<feature type="domain" description="Peptidase M12A" evidence="16">
    <location>
        <begin position="145"/>
        <end position="339"/>
    </location>
</feature>
<evidence type="ECO:0000256" key="11">
    <source>
        <dbReference type="ARBA" id="ARBA00023157"/>
    </source>
</evidence>
<keyword evidence="11" id="KW-1015">Disulfide bond</keyword>
<feature type="binding site" evidence="13">
    <location>
        <position position="245"/>
    </location>
    <ligand>
        <name>Zn(2+)</name>
        <dbReference type="ChEBI" id="CHEBI:29105"/>
        <note>catalytic</note>
    </ligand>
</feature>
<proteinExistence type="predicted"/>
<dbReference type="InterPro" id="IPR034035">
    <property type="entry name" value="Astacin-like_dom"/>
</dbReference>
<feature type="binding site" evidence="13">
    <location>
        <position position="235"/>
    </location>
    <ligand>
        <name>Zn(2+)</name>
        <dbReference type="ChEBI" id="CHEBI:29105"/>
        <note>catalytic</note>
    </ligand>
</feature>
<dbReference type="SMART" id="SM00042">
    <property type="entry name" value="CUB"/>
    <property type="match status" value="1"/>
</dbReference>
<dbReference type="InterPro" id="IPR001506">
    <property type="entry name" value="Peptidase_M12A"/>
</dbReference>
<evidence type="ECO:0000256" key="5">
    <source>
        <dbReference type="ARBA" id="ARBA00022670"/>
    </source>
</evidence>
<dbReference type="GO" id="GO:0006508">
    <property type="term" value="P:proteolysis"/>
    <property type="evidence" value="ECO:0007669"/>
    <property type="project" value="UniProtKB-KW"/>
</dbReference>
<comment type="cofactor">
    <cofactor evidence="13 14">
        <name>Zn(2+)</name>
        <dbReference type="ChEBI" id="CHEBI:29105"/>
    </cofactor>
    <text evidence="13 14">Binds 1 zinc ion per subunit.</text>
</comment>
<dbReference type="PROSITE" id="PS51864">
    <property type="entry name" value="ASTACIN"/>
    <property type="match status" value="1"/>
</dbReference>
<comment type="caution">
    <text evidence="17">The sequence shown here is derived from an EMBL/GenBank/DDBJ whole genome shotgun (WGS) entry which is preliminary data.</text>
</comment>
<dbReference type="GO" id="GO:0004222">
    <property type="term" value="F:metalloendopeptidase activity"/>
    <property type="evidence" value="ECO:0007669"/>
    <property type="project" value="UniProtKB-UniRule"/>
</dbReference>
<dbReference type="EMBL" id="BTSY01000032">
    <property type="protein sequence ID" value="GMT37067.1"/>
    <property type="molecule type" value="Genomic_DNA"/>
</dbReference>
<keyword evidence="3" id="KW-0964">Secreted</keyword>
<evidence type="ECO:0000256" key="8">
    <source>
        <dbReference type="ARBA" id="ARBA00022801"/>
    </source>
</evidence>
<organism evidence="17 19">
    <name type="scientific">Pristionchus fissidentatus</name>
    <dbReference type="NCBI Taxonomy" id="1538716"/>
    <lineage>
        <taxon>Eukaryota</taxon>
        <taxon>Metazoa</taxon>
        <taxon>Ecdysozoa</taxon>
        <taxon>Nematoda</taxon>
        <taxon>Chromadorea</taxon>
        <taxon>Rhabditida</taxon>
        <taxon>Rhabditina</taxon>
        <taxon>Diplogasteromorpha</taxon>
        <taxon>Diplogasteroidea</taxon>
        <taxon>Neodiplogasteridae</taxon>
        <taxon>Pristionchus</taxon>
    </lineage>
</organism>
<dbReference type="AlphaFoldDB" id="A0AAV5WDW1"/>
<gene>
    <name evidence="17" type="ORF">PFISCL1PPCAC_19932</name>
    <name evidence="18" type="ORF">PFISCL1PPCAC_28364</name>
</gene>
<evidence type="ECO:0000313" key="17">
    <source>
        <dbReference type="EMBL" id="GMT28635.1"/>
    </source>
</evidence>
<evidence type="ECO:0000256" key="6">
    <source>
        <dbReference type="ARBA" id="ARBA00022723"/>
    </source>
</evidence>
<keyword evidence="12" id="KW-0325">Glycoprotein</keyword>
<keyword evidence="9 13" id="KW-0862">Zinc</keyword>
<evidence type="ECO:0000256" key="2">
    <source>
        <dbReference type="ARBA" id="ARBA00004613"/>
    </source>
</evidence>
<feature type="binding site" evidence="13">
    <location>
        <position position="239"/>
    </location>
    <ligand>
        <name>Zn(2+)</name>
        <dbReference type="ChEBI" id="CHEBI:29105"/>
        <note>catalytic</note>
    </ligand>
</feature>
<dbReference type="Pfam" id="PF01400">
    <property type="entry name" value="Astacin"/>
    <property type="match status" value="1"/>
</dbReference>
<reference evidence="17" key="1">
    <citation type="submission" date="2023-10" db="EMBL/GenBank/DDBJ databases">
        <title>Genome assembly of Pristionchus species.</title>
        <authorList>
            <person name="Yoshida K."/>
            <person name="Sommer R.J."/>
        </authorList>
    </citation>
    <scope>NUCLEOTIDE SEQUENCE</scope>
    <source>
        <strain evidence="17">RS5133</strain>
    </source>
</reference>
<dbReference type="InterPro" id="IPR006026">
    <property type="entry name" value="Peptidase_Metallo"/>
</dbReference>
<keyword evidence="8 13" id="KW-0378">Hydrolase</keyword>
<evidence type="ECO:0000256" key="12">
    <source>
        <dbReference type="ARBA" id="ARBA00023180"/>
    </source>
</evidence>
<feature type="region of interest" description="Disordered" evidence="15">
    <location>
        <begin position="1"/>
        <end position="26"/>
    </location>
</feature>
<dbReference type="PANTHER" id="PTHR10127:SF898">
    <property type="entry name" value="ZINC METALLOPROTEINASE NAS-30"/>
    <property type="match status" value="1"/>
</dbReference>
<evidence type="ECO:0000259" key="16">
    <source>
        <dbReference type="PROSITE" id="PS51864"/>
    </source>
</evidence>
<comment type="caution">
    <text evidence="13">Lacks conserved residue(s) required for the propagation of feature annotation.</text>
</comment>
<accession>A0AAV5WDW1</accession>
<feature type="active site" evidence="13">
    <location>
        <position position="236"/>
    </location>
</feature>
<dbReference type="FunFam" id="3.40.390.10:FF:000048">
    <property type="entry name" value="Zinc metalloproteinase"/>
    <property type="match status" value="1"/>
</dbReference>
<evidence type="ECO:0000256" key="13">
    <source>
        <dbReference type="PROSITE-ProRule" id="PRU01211"/>
    </source>
</evidence>
<comment type="subcellular location">
    <subcellularLocation>
        <location evidence="2">Secreted</location>
    </subcellularLocation>
</comment>
<dbReference type="Proteomes" id="UP001432322">
    <property type="component" value="Unassembled WGS sequence"/>
</dbReference>
<dbReference type="InterPro" id="IPR035914">
    <property type="entry name" value="Sperma_CUB_dom_sf"/>
</dbReference>
<dbReference type="GO" id="GO:0005576">
    <property type="term" value="C:extracellular region"/>
    <property type="evidence" value="ECO:0007669"/>
    <property type="project" value="UniProtKB-SubCell"/>
</dbReference>
<dbReference type="InterPro" id="IPR024079">
    <property type="entry name" value="MetalloPept_cat_dom_sf"/>
</dbReference>
<evidence type="ECO:0000256" key="3">
    <source>
        <dbReference type="ARBA" id="ARBA00022525"/>
    </source>
</evidence>
<evidence type="ECO:0000313" key="18">
    <source>
        <dbReference type="EMBL" id="GMT37067.1"/>
    </source>
</evidence>
<feature type="compositionally biased region" description="Polar residues" evidence="15">
    <location>
        <begin position="1"/>
        <end position="12"/>
    </location>
</feature>
<evidence type="ECO:0000256" key="1">
    <source>
        <dbReference type="ARBA" id="ARBA00002657"/>
    </source>
</evidence>
<dbReference type="EC" id="3.4.24.-" evidence="14"/>
<dbReference type="SMART" id="SM00235">
    <property type="entry name" value="ZnMc"/>
    <property type="match status" value="1"/>
</dbReference>
<dbReference type="EMBL" id="BTSY01000005">
    <property type="protein sequence ID" value="GMT28635.1"/>
    <property type="molecule type" value="Genomic_DNA"/>
</dbReference>
<dbReference type="SUPFAM" id="SSF55486">
    <property type="entry name" value="Metalloproteases ('zincins'), catalytic domain"/>
    <property type="match status" value="1"/>
</dbReference>
<keyword evidence="10 13" id="KW-0482">Metalloprotease</keyword>
<dbReference type="SUPFAM" id="SSF49854">
    <property type="entry name" value="Spermadhesin, CUB domain"/>
    <property type="match status" value="1"/>
</dbReference>
<keyword evidence="6 13" id="KW-0479">Metal-binding</keyword>
<evidence type="ECO:0000256" key="4">
    <source>
        <dbReference type="ARBA" id="ARBA00022536"/>
    </source>
</evidence>
<dbReference type="PANTHER" id="PTHR10127">
    <property type="entry name" value="DISCOIDIN, CUB, EGF, LAMININ , AND ZINC METALLOPROTEASE DOMAIN CONTAINING"/>
    <property type="match status" value="1"/>
</dbReference>
<comment type="function">
    <text evidence="1">Metalloprotease.</text>
</comment>
<name>A0AAV5WDW1_9BILA</name>
<dbReference type="InterPro" id="IPR000859">
    <property type="entry name" value="CUB_dom"/>
</dbReference>
<keyword evidence="7" id="KW-0732">Signal</keyword>
<dbReference type="GO" id="GO:0008270">
    <property type="term" value="F:zinc ion binding"/>
    <property type="evidence" value="ECO:0007669"/>
    <property type="project" value="UniProtKB-UniRule"/>
</dbReference>
<dbReference type="PRINTS" id="PR00480">
    <property type="entry name" value="ASTACIN"/>
</dbReference>
<dbReference type="Gene3D" id="2.60.120.290">
    <property type="entry name" value="Spermadhesin, CUB domain"/>
    <property type="match status" value="1"/>
</dbReference>
<evidence type="ECO:0000256" key="15">
    <source>
        <dbReference type="SAM" id="MobiDB-lite"/>
    </source>
</evidence>
<sequence>MDSRLTETYSTRGDTHGHSNGIPPPRFFPSVAPLIKTNNRMIDDSAKEEIQLNNLEREISSFSSVHQSINGNYRNVEKIMAAFNNLLADSSKSKKAVISDNNEVGVNHDVSSNLFESDIVLTVPQIKGIVLAEKEKMGRRRVKRKVITGGVYRWNEPSSIPYRLKSNDVKWKKQIMDGMKLWERETCLRFQENYGVDDHIVFYKGSGCFSSVGKTGGSQMISIGDGCDSAGIIAHEIGHALGFWHEQSRPDRDYYILIRREFVASGADKNFLSSSYHEADNMGLPYDYGSIMHYGPEAFSSRIGELTIETLKGRFESTIGQRVAPSFVDIKQMNRLYCNERCRGMQLACRHGGYPDPNDCQSCKCPSGLTGPICNKIEQGCGSELRAGRHWKEITHNGKGDCVWRIKTDNAKIRIRLSRVNFECKRTCGNYVEIKSGTDWQQTGFRTCCNEEWSVLSEAEELLILVKSNSDRMRSMRIEYVRERENEFVAEIDMGRELDAPSIKSWVSGQENRSFRPVDNGSADTFILNSIAGIP</sequence>
<evidence type="ECO:0000256" key="7">
    <source>
        <dbReference type="ARBA" id="ARBA00022729"/>
    </source>
</evidence>
<keyword evidence="5 13" id="KW-0645">Protease</keyword>
<dbReference type="Gene3D" id="3.40.390.10">
    <property type="entry name" value="Collagenase (Catalytic Domain)"/>
    <property type="match status" value="1"/>
</dbReference>
<keyword evidence="4" id="KW-0245">EGF-like domain</keyword>
<protein>
    <recommendedName>
        <fullName evidence="14">Metalloendopeptidase</fullName>
        <ecNumber evidence="14">3.4.24.-</ecNumber>
    </recommendedName>
</protein>
<evidence type="ECO:0000256" key="14">
    <source>
        <dbReference type="RuleBase" id="RU361183"/>
    </source>
</evidence>
<evidence type="ECO:0000256" key="10">
    <source>
        <dbReference type="ARBA" id="ARBA00023049"/>
    </source>
</evidence>
<evidence type="ECO:0000256" key="9">
    <source>
        <dbReference type="ARBA" id="ARBA00022833"/>
    </source>
</evidence>
<keyword evidence="19" id="KW-1185">Reference proteome</keyword>
<evidence type="ECO:0000313" key="19">
    <source>
        <dbReference type="Proteomes" id="UP001432322"/>
    </source>
</evidence>
<dbReference type="CDD" id="cd04280">
    <property type="entry name" value="ZnMc_astacin_like"/>
    <property type="match status" value="1"/>
</dbReference>